<gene>
    <name evidence="1" type="ORF">EV383_4341</name>
</gene>
<sequence>MTCRKQRFDSERAALGRAYKVGRTVRSSARPPVAYRCQDGCKKDNGQRAWHWANFRPRVRRAS</sequence>
<proteinExistence type="predicted"/>
<name>A0A4Q7V1V1_PSEST</name>
<dbReference type="AlphaFoldDB" id="A0A4Q7V1V1"/>
<evidence type="ECO:0000313" key="1">
    <source>
        <dbReference type="EMBL" id="RZT87418.1"/>
    </source>
</evidence>
<evidence type="ECO:0000313" key="2">
    <source>
        <dbReference type="Proteomes" id="UP000291591"/>
    </source>
</evidence>
<dbReference type="Proteomes" id="UP000291591">
    <property type="component" value="Unassembled WGS sequence"/>
</dbReference>
<reference evidence="1 2" key="1">
    <citation type="submission" date="2019-02" db="EMBL/GenBank/DDBJ databases">
        <title>Sequencing the genomes of 1000 actinobacteria strains.</title>
        <authorList>
            <person name="Klenk H.-P."/>
        </authorList>
    </citation>
    <scope>NUCLEOTIDE SEQUENCE [LARGE SCALE GENOMIC DNA]</scope>
    <source>
        <strain evidence="1 2">DSM 45779</strain>
    </source>
</reference>
<organism evidence="1 2">
    <name type="scientific">Pseudonocardia sediminis</name>
    <dbReference type="NCBI Taxonomy" id="1397368"/>
    <lineage>
        <taxon>Bacteria</taxon>
        <taxon>Bacillati</taxon>
        <taxon>Actinomycetota</taxon>
        <taxon>Actinomycetes</taxon>
        <taxon>Pseudonocardiales</taxon>
        <taxon>Pseudonocardiaceae</taxon>
        <taxon>Pseudonocardia</taxon>
    </lineage>
</organism>
<dbReference type="EMBL" id="SHKL01000001">
    <property type="protein sequence ID" value="RZT87418.1"/>
    <property type="molecule type" value="Genomic_DNA"/>
</dbReference>
<accession>A0A4Q7V1V1</accession>
<keyword evidence="2" id="KW-1185">Reference proteome</keyword>
<comment type="caution">
    <text evidence="1">The sequence shown here is derived from an EMBL/GenBank/DDBJ whole genome shotgun (WGS) entry which is preliminary data.</text>
</comment>
<protein>
    <submittedName>
        <fullName evidence="1">Uncharacterized protein</fullName>
    </submittedName>
</protein>